<evidence type="ECO:0000313" key="6">
    <source>
        <dbReference type="Proteomes" id="UP000809273"/>
    </source>
</evidence>
<keyword evidence="2 5" id="KW-0012">Acyltransferase</keyword>
<dbReference type="AlphaFoldDB" id="A0A9D8KEC0"/>
<feature type="domain" description="Phospholipid/glycerol acyltransferase" evidence="4">
    <location>
        <begin position="40"/>
        <end position="152"/>
    </location>
</feature>
<comment type="caution">
    <text evidence="5">The sequence shown here is derived from an EMBL/GenBank/DDBJ whole genome shotgun (WGS) entry which is preliminary data.</text>
</comment>
<dbReference type="GO" id="GO:0006654">
    <property type="term" value="P:phosphatidic acid biosynthetic process"/>
    <property type="evidence" value="ECO:0007669"/>
    <property type="project" value="TreeGrafter"/>
</dbReference>
<keyword evidence="3" id="KW-0812">Transmembrane</keyword>
<evidence type="ECO:0000256" key="2">
    <source>
        <dbReference type="ARBA" id="ARBA00023315"/>
    </source>
</evidence>
<dbReference type="SMART" id="SM00563">
    <property type="entry name" value="PlsC"/>
    <property type="match status" value="1"/>
</dbReference>
<feature type="transmembrane region" description="Helical" evidence="3">
    <location>
        <begin position="40"/>
        <end position="62"/>
    </location>
</feature>
<organism evidence="5 6">
    <name type="scientific">Candidatus Zymogenus saltonus</name>
    <dbReference type="NCBI Taxonomy" id="2844893"/>
    <lineage>
        <taxon>Bacteria</taxon>
        <taxon>Deltaproteobacteria</taxon>
        <taxon>Candidatus Zymogenia</taxon>
        <taxon>Candidatus Zymogeniales</taxon>
        <taxon>Candidatus Zymogenaceae</taxon>
        <taxon>Candidatus Zymogenus</taxon>
    </lineage>
</organism>
<dbReference type="Proteomes" id="UP000809273">
    <property type="component" value="Unassembled WGS sequence"/>
</dbReference>
<keyword evidence="3" id="KW-1133">Transmembrane helix</keyword>
<evidence type="ECO:0000256" key="3">
    <source>
        <dbReference type="SAM" id="Phobius"/>
    </source>
</evidence>
<evidence type="ECO:0000313" key="5">
    <source>
        <dbReference type="EMBL" id="MBN1572563.1"/>
    </source>
</evidence>
<proteinExistence type="predicted"/>
<dbReference type="SUPFAM" id="SSF69593">
    <property type="entry name" value="Glycerol-3-phosphate (1)-acyltransferase"/>
    <property type="match status" value="1"/>
</dbReference>
<dbReference type="InterPro" id="IPR002123">
    <property type="entry name" value="Plipid/glycerol_acylTrfase"/>
</dbReference>
<accession>A0A9D8KEC0</accession>
<dbReference type="GO" id="GO:0003841">
    <property type="term" value="F:1-acylglycerol-3-phosphate O-acyltransferase activity"/>
    <property type="evidence" value="ECO:0007669"/>
    <property type="project" value="TreeGrafter"/>
</dbReference>
<dbReference type="PANTHER" id="PTHR10434">
    <property type="entry name" value="1-ACYL-SN-GLYCEROL-3-PHOSPHATE ACYLTRANSFERASE"/>
    <property type="match status" value="1"/>
</dbReference>
<reference evidence="5" key="2">
    <citation type="submission" date="2021-01" db="EMBL/GenBank/DDBJ databases">
        <authorList>
            <person name="Hahn C.R."/>
            <person name="Youssef N.H."/>
            <person name="Elshahed M."/>
        </authorList>
    </citation>
    <scope>NUCLEOTIDE SEQUENCE</scope>
    <source>
        <strain evidence="5">Zod_Metabat.24</strain>
    </source>
</reference>
<sequence length="190" mass="21613">MSITIYETPILNSILRRISLFILNLFGWQLEGEVPNIPKFVAIATHTSNWDFPIAILVAFAFKKKMSILAKKSLFKGPFGPFFKWMGCIPINRSQSSNVVDYLVKVFNEKREMILVLAPEGTRKKVEKWKSGFYHIAMGVKIPILLTFVDYLKKAAGIGPLIFPTGNYEADLKRILAFYSNITGKYPDQT</sequence>
<protein>
    <submittedName>
        <fullName evidence="5">Lysophospholipid acyltransferase family protein</fullName>
    </submittedName>
</protein>
<dbReference type="EMBL" id="JAFGIX010000025">
    <property type="protein sequence ID" value="MBN1572563.1"/>
    <property type="molecule type" value="Genomic_DNA"/>
</dbReference>
<keyword evidence="1" id="KW-0808">Transferase</keyword>
<evidence type="ECO:0000259" key="4">
    <source>
        <dbReference type="SMART" id="SM00563"/>
    </source>
</evidence>
<evidence type="ECO:0000256" key="1">
    <source>
        <dbReference type="ARBA" id="ARBA00022679"/>
    </source>
</evidence>
<name>A0A9D8KEC0_9DELT</name>
<dbReference type="Pfam" id="PF01553">
    <property type="entry name" value="Acyltransferase"/>
    <property type="match status" value="1"/>
</dbReference>
<reference evidence="5" key="1">
    <citation type="journal article" date="2021" name="Environ. Microbiol.">
        <title>Genomic characterization of three novel Desulfobacterota classes expand the metabolic and phylogenetic diversity of the phylum.</title>
        <authorList>
            <person name="Murphy C.L."/>
            <person name="Biggerstaff J."/>
            <person name="Eichhorn A."/>
            <person name="Ewing E."/>
            <person name="Shahan R."/>
            <person name="Soriano D."/>
            <person name="Stewart S."/>
            <person name="VanMol K."/>
            <person name="Walker R."/>
            <person name="Walters P."/>
            <person name="Elshahed M.S."/>
            <person name="Youssef N.H."/>
        </authorList>
    </citation>
    <scope>NUCLEOTIDE SEQUENCE</scope>
    <source>
        <strain evidence="5">Zod_Metabat.24</strain>
    </source>
</reference>
<keyword evidence="3" id="KW-0472">Membrane</keyword>
<gene>
    <name evidence="5" type="ORF">JW984_05125</name>
</gene>
<dbReference type="PANTHER" id="PTHR10434:SF9">
    <property type="entry name" value="PHOSPHOLIPID_GLYCEROL ACYLTRANSFERASE DOMAIN-CONTAINING PROTEIN"/>
    <property type="match status" value="1"/>
</dbReference>
<dbReference type="CDD" id="cd07988">
    <property type="entry name" value="LPLAT_ABO13168-like"/>
    <property type="match status" value="1"/>
</dbReference>